<gene>
    <name evidence="5" type="ORF">C0Q70_20798</name>
</gene>
<feature type="domain" description="VWFD" evidence="4">
    <location>
        <begin position="441"/>
        <end position="633"/>
    </location>
</feature>
<proteinExistence type="predicted"/>
<evidence type="ECO:0000256" key="3">
    <source>
        <dbReference type="SAM" id="MobiDB-lite"/>
    </source>
</evidence>
<dbReference type="SMART" id="SM00216">
    <property type="entry name" value="VWD"/>
    <property type="match status" value="1"/>
</dbReference>
<dbReference type="InterPro" id="IPR001846">
    <property type="entry name" value="VWF_type-D"/>
</dbReference>
<dbReference type="InterPro" id="IPR057774">
    <property type="entry name" value="D8C_UMOD/GP2/OIT3-like"/>
</dbReference>
<dbReference type="PROSITE" id="PS51233">
    <property type="entry name" value="VWFD"/>
    <property type="match status" value="1"/>
</dbReference>
<evidence type="ECO:0000256" key="2">
    <source>
        <dbReference type="ARBA" id="ARBA00023157"/>
    </source>
</evidence>
<dbReference type="InterPro" id="IPR058727">
    <property type="entry name" value="Helical_Vwde"/>
</dbReference>
<dbReference type="InterPro" id="IPR000742">
    <property type="entry name" value="EGF"/>
</dbReference>
<keyword evidence="2" id="KW-1015">Disulfide bond</keyword>
<dbReference type="Pfam" id="PF23283">
    <property type="entry name" value="D8C_UMOD"/>
    <property type="match status" value="1"/>
</dbReference>
<dbReference type="GO" id="GO:0005576">
    <property type="term" value="C:extracellular region"/>
    <property type="evidence" value="ECO:0007669"/>
    <property type="project" value="TreeGrafter"/>
</dbReference>
<name>A0A2T7NAS1_POMCA</name>
<keyword evidence="1" id="KW-0732">Signal</keyword>
<feature type="region of interest" description="Disordered" evidence="3">
    <location>
        <begin position="621"/>
        <end position="645"/>
    </location>
</feature>
<keyword evidence="6" id="KW-1185">Reference proteome</keyword>
<dbReference type="EMBL" id="PZQS01000014">
    <property type="protein sequence ID" value="PVD18249.1"/>
    <property type="molecule type" value="Genomic_DNA"/>
</dbReference>
<reference evidence="5 6" key="1">
    <citation type="submission" date="2018-04" db="EMBL/GenBank/DDBJ databases">
        <title>The genome of golden apple snail Pomacea canaliculata provides insight into stress tolerance and invasive adaptation.</title>
        <authorList>
            <person name="Liu C."/>
            <person name="Liu B."/>
            <person name="Ren Y."/>
            <person name="Zhang Y."/>
            <person name="Wang H."/>
            <person name="Li S."/>
            <person name="Jiang F."/>
            <person name="Yin L."/>
            <person name="Zhang G."/>
            <person name="Qian W."/>
            <person name="Fan W."/>
        </authorList>
    </citation>
    <scope>NUCLEOTIDE SEQUENCE [LARGE SCALE GENOMIC DNA]</scope>
    <source>
        <strain evidence="5">SZHN2017</strain>
        <tissue evidence="5">Muscle</tissue>
    </source>
</reference>
<dbReference type="OrthoDB" id="10021943at2759"/>
<sequence>MRRTYSLTYDARPHVAAQAVADPCLHGNYQNLTDVHRSVSYVTTYPEPPLCDIDLDTGWYRFVVDAESKMPETCVDTFKKKLDVGTQTDSFHALPQFMRVQCGTTVPIWLKGTHPSVSDGIQKRQACANIQTGGASYTSCCGQSVYIAVKNCGGFFVYYLHPTPACPMAYCAGKDAPCPAGKWSPTGFQPGCTDAYPHLTDPPSFRGPVIEQNTFYFTCDLTFSGKDPDQAFEFVWLFNGLEDPKVPPEVVSDPGRSARLDGAKLAGLLNKNVGCKVRAFYKQNAIKKGPWLESARTYWAGIQTNPSHIFIPKDKDKQDLVIRSTLPVLCNSSVTDDKCCLWIYLSVKSEEDQDPWTTSGFLGVSKDCRYSLCKSDWNSTSQQVSKTVSVVASKTPMQFGTKGFVVSFANIVVADASPYQQIFQDFKIPSVQVDLEQRGSKLCSIITDPHITGLENKRVFHLFKVGDYTAYENIQRDFEVQIRTWPCYKQRRDRAVTCVCGVAVREKNDLIRVNGCNHGFYGRSVGSPEITVPGPLRNGTTILQSTDGSTITLYFPSSSEIKITASAEFGGHLNLYISVPGTDYLNGRGLCGTFDNNLNNDLTHRSGFVDRMPADSVPEGFTESWKNDDSTSLFKNAPSGPREPDVDPEYCKCNNDGHGTVNCTYQGDKMKRKLTIFDRQTLSWPTSTGISESQAENYCSTALRQSQLWSHCQDKTQEIQGLIESCKIDILVADNYIGTEVIVDTFLTICKLELAKNPDNYVTTLTGEIVVKPEISDDVCNPLCFINGRCDRGHCVCNRGFIGDNCQIKDEPPKLSHPRDDGSVSERASMEEAVFLTINKLGCFLPDAGIKTGK</sequence>
<dbReference type="Pfam" id="PF26129">
    <property type="entry name" value="Vwde"/>
    <property type="match status" value="1"/>
</dbReference>
<organism evidence="5 6">
    <name type="scientific">Pomacea canaliculata</name>
    <name type="common">Golden apple snail</name>
    <dbReference type="NCBI Taxonomy" id="400727"/>
    <lineage>
        <taxon>Eukaryota</taxon>
        <taxon>Metazoa</taxon>
        <taxon>Spiralia</taxon>
        <taxon>Lophotrochozoa</taxon>
        <taxon>Mollusca</taxon>
        <taxon>Gastropoda</taxon>
        <taxon>Caenogastropoda</taxon>
        <taxon>Architaenioglossa</taxon>
        <taxon>Ampullarioidea</taxon>
        <taxon>Ampullariidae</taxon>
        <taxon>Pomacea</taxon>
    </lineage>
</organism>
<dbReference type="AlphaFoldDB" id="A0A2T7NAS1"/>
<dbReference type="InterPro" id="IPR050969">
    <property type="entry name" value="Dev_Signal_Modulators"/>
</dbReference>
<dbReference type="Pfam" id="PF00094">
    <property type="entry name" value="VWD"/>
    <property type="match status" value="1"/>
</dbReference>
<comment type="caution">
    <text evidence="5">The sequence shown here is derived from an EMBL/GenBank/DDBJ whole genome shotgun (WGS) entry which is preliminary data.</text>
</comment>
<dbReference type="PROSITE" id="PS00022">
    <property type="entry name" value="EGF_1"/>
    <property type="match status" value="1"/>
</dbReference>
<dbReference type="Proteomes" id="UP000245119">
    <property type="component" value="Linkage Group LG14"/>
</dbReference>
<evidence type="ECO:0000313" key="6">
    <source>
        <dbReference type="Proteomes" id="UP000245119"/>
    </source>
</evidence>
<dbReference type="PANTHER" id="PTHR14949">
    <property type="entry name" value="EGF-LIKE-DOMAIN, MULTIPLE 7, 8"/>
    <property type="match status" value="1"/>
</dbReference>
<dbReference type="GO" id="GO:0005102">
    <property type="term" value="F:signaling receptor binding"/>
    <property type="evidence" value="ECO:0007669"/>
    <property type="project" value="TreeGrafter"/>
</dbReference>
<dbReference type="Gene3D" id="2.10.25.10">
    <property type="entry name" value="Laminin"/>
    <property type="match status" value="1"/>
</dbReference>
<dbReference type="GO" id="GO:0009986">
    <property type="term" value="C:cell surface"/>
    <property type="evidence" value="ECO:0007669"/>
    <property type="project" value="TreeGrafter"/>
</dbReference>
<accession>A0A2T7NAS1</accession>
<dbReference type="PROSITE" id="PS01186">
    <property type="entry name" value="EGF_2"/>
    <property type="match status" value="1"/>
</dbReference>
<evidence type="ECO:0000259" key="4">
    <source>
        <dbReference type="PROSITE" id="PS51233"/>
    </source>
</evidence>
<dbReference type="PANTHER" id="PTHR14949:SF51">
    <property type="entry name" value="VON WILLEBRAND FACTOR D AND EGF DOMAIN-CONTAINING PROTEIN"/>
    <property type="match status" value="1"/>
</dbReference>
<evidence type="ECO:0000313" key="5">
    <source>
        <dbReference type="EMBL" id="PVD18249.1"/>
    </source>
</evidence>
<protein>
    <recommendedName>
        <fullName evidence="4">VWFD domain-containing protein</fullName>
    </recommendedName>
</protein>
<dbReference type="STRING" id="400727.A0A2T7NAS1"/>
<evidence type="ECO:0000256" key="1">
    <source>
        <dbReference type="ARBA" id="ARBA00022729"/>
    </source>
</evidence>